<organism evidence="1">
    <name type="scientific">uncultured Caudovirales phage</name>
    <dbReference type="NCBI Taxonomy" id="2100421"/>
    <lineage>
        <taxon>Viruses</taxon>
        <taxon>Duplodnaviria</taxon>
        <taxon>Heunggongvirae</taxon>
        <taxon>Uroviricota</taxon>
        <taxon>Caudoviricetes</taxon>
        <taxon>Peduoviridae</taxon>
        <taxon>Maltschvirus</taxon>
        <taxon>Maltschvirus maltsch</taxon>
    </lineage>
</organism>
<accession>A0A6J5MER7</accession>
<dbReference type="EMBL" id="LR796420">
    <property type="protein sequence ID" value="CAB4143536.1"/>
    <property type="molecule type" value="Genomic_DNA"/>
</dbReference>
<sequence length="213" mass="25188">MKYNTSINNIKALVRVSHLTKRSEDSDKFHNVYLFGIQSVTGKILTFHGMTDYGMLRSRIPLDQIFIKTPKNDIPFHHKQLWDCFSENLSVTTYEYLKEKRGHVVLRDGTKVWATYMFTVDWYDNSYSDEPSDYKCGHVMAADDGYLLCQPNNRIYWKDSNWITKPFPIPPKEIKVDTELRSVENVSDRWVSEDTDSFYYDIKKIENDTRTRL</sequence>
<gene>
    <name evidence="1" type="ORF">UFOVP449_213</name>
</gene>
<evidence type="ECO:0000313" key="1">
    <source>
        <dbReference type="EMBL" id="CAB4143536.1"/>
    </source>
</evidence>
<protein>
    <submittedName>
        <fullName evidence="1">Uncharacterized protein</fullName>
    </submittedName>
</protein>
<proteinExistence type="predicted"/>
<reference evidence="1" key="1">
    <citation type="submission" date="2020-04" db="EMBL/GenBank/DDBJ databases">
        <authorList>
            <person name="Chiriac C."/>
            <person name="Salcher M."/>
            <person name="Ghai R."/>
            <person name="Kavagutti S V."/>
        </authorList>
    </citation>
    <scope>NUCLEOTIDE SEQUENCE</scope>
</reference>
<name>A0A6J5MER7_9CAUD</name>